<proteinExistence type="predicted"/>
<dbReference type="SUPFAM" id="SSF118290">
    <property type="entry name" value="WRKY DNA-binding domain"/>
    <property type="match status" value="1"/>
</dbReference>
<comment type="subcellular location">
    <subcellularLocation>
        <location evidence="1">Nucleus</location>
    </subcellularLocation>
</comment>
<dbReference type="GO" id="GO:0005634">
    <property type="term" value="C:nucleus"/>
    <property type="evidence" value="ECO:0000318"/>
    <property type="project" value="GO_Central"/>
</dbReference>
<dbReference type="GO" id="GO:0003700">
    <property type="term" value="F:DNA-binding transcription factor activity"/>
    <property type="evidence" value="ECO:0000318"/>
    <property type="project" value="GO_Central"/>
</dbReference>
<dbReference type="KEGG" id="egr:104454471"/>
<feature type="region of interest" description="Disordered" evidence="6">
    <location>
        <begin position="85"/>
        <end position="136"/>
    </location>
</feature>
<evidence type="ECO:0000256" key="6">
    <source>
        <dbReference type="SAM" id="MobiDB-lite"/>
    </source>
</evidence>
<keyword evidence="5" id="KW-0539">Nucleus</keyword>
<evidence type="ECO:0000256" key="2">
    <source>
        <dbReference type="ARBA" id="ARBA00023015"/>
    </source>
</evidence>
<feature type="compositionally biased region" description="Polar residues" evidence="6">
    <location>
        <begin position="207"/>
        <end position="223"/>
    </location>
</feature>
<dbReference type="PROSITE" id="PS50811">
    <property type="entry name" value="WRKY"/>
    <property type="match status" value="1"/>
</dbReference>
<dbReference type="GO" id="GO:0042742">
    <property type="term" value="P:defense response to bacterium"/>
    <property type="evidence" value="ECO:0000318"/>
    <property type="project" value="GO_Central"/>
</dbReference>
<dbReference type="GO" id="GO:0000976">
    <property type="term" value="F:transcription cis-regulatory region binding"/>
    <property type="evidence" value="ECO:0000318"/>
    <property type="project" value="GO_Central"/>
</dbReference>
<evidence type="ECO:0000256" key="5">
    <source>
        <dbReference type="ARBA" id="ARBA00023242"/>
    </source>
</evidence>
<dbReference type="GO" id="GO:0009862">
    <property type="term" value="P:systemic acquired resistance, salicylic acid mediated signaling pathway"/>
    <property type="evidence" value="ECO:0000318"/>
    <property type="project" value="GO_Central"/>
</dbReference>
<evidence type="ECO:0000256" key="4">
    <source>
        <dbReference type="ARBA" id="ARBA00023163"/>
    </source>
</evidence>
<dbReference type="Gene3D" id="2.20.25.80">
    <property type="entry name" value="WRKY domain"/>
    <property type="match status" value="1"/>
</dbReference>
<dbReference type="OrthoDB" id="2021064at2759"/>
<keyword evidence="3" id="KW-0238">DNA-binding</keyword>
<dbReference type="InterPro" id="IPR036576">
    <property type="entry name" value="WRKY_dom_sf"/>
</dbReference>
<dbReference type="InterPro" id="IPR044810">
    <property type="entry name" value="WRKY_plant"/>
</dbReference>
<keyword evidence="2" id="KW-0805">Transcription regulation</keyword>
<dbReference type="SMART" id="SM00774">
    <property type="entry name" value="WRKY"/>
    <property type="match status" value="1"/>
</dbReference>
<dbReference type="AlphaFoldDB" id="A0A059BJC3"/>
<dbReference type="InterPro" id="IPR003657">
    <property type="entry name" value="WRKY_dom"/>
</dbReference>
<feature type="domain" description="WRKY" evidence="7">
    <location>
        <begin position="132"/>
        <end position="189"/>
    </location>
</feature>
<sequence>METFWLERSLSTNSSSKRRAIEELVDGRESAMRLKTLLRKPSGNNGSQPADELVVKILRSFTESISALSSCEESEVREVMSPQIGGFGAGCDDQGSEHSGESRKRPGLKDGRGCYKRRKESETRTTISPTKDDGHAWRKYGQKDILNSKYPRCYFRCTHKNDQGCRATKQVQKMEDDPKMYQITYIGNHTCREITRAPQMITDSDPWESSYTPSRNNSDTKPLTNSQQSFVLCSANNSIKKEEELAPVKEDTTTTSSDLTDNLSSFDSLLPPELMGFESSDPTAMYLSGVDDSPQSFLDMDTMGRFGFDGEFPFYENLQFS</sequence>
<dbReference type="SMR" id="A0A059BJC3"/>
<feature type="region of interest" description="Disordered" evidence="6">
    <location>
        <begin position="202"/>
        <end position="223"/>
    </location>
</feature>
<evidence type="ECO:0000256" key="3">
    <source>
        <dbReference type="ARBA" id="ARBA00023125"/>
    </source>
</evidence>
<feature type="compositionally biased region" description="Basic and acidic residues" evidence="6">
    <location>
        <begin position="242"/>
        <end position="252"/>
    </location>
</feature>
<name>A0A059BJC3_EUCGR</name>
<dbReference type="FunCoup" id="A0A059BJC3">
    <property type="interactions" value="421"/>
</dbReference>
<evidence type="ECO:0000256" key="1">
    <source>
        <dbReference type="ARBA" id="ARBA00004123"/>
    </source>
</evidence>
<dbReference type="OMA" id="CDDRRSE"/>
<organism evidence="8">
    <name type="scientific">Eucalyptus grandis</name>
    <name type="common">Flooded gum</name>
    <dbReference type="NCBI Taxonomy" id="71139"/>
    <lineage>
        <taxon>Eukaryota</taxon>
        <taxon>Viridiplantae</taxon>
        <taxon>Streptophyta</taxon>
        <taxon>Embryophyta</taxon>
        <taxon>Tracheophyta</taxon>
        <taxon>Spermatophyta</taxon>
        <taxon>Magnoliopsida</taxon>
        <taxon>eudicotyledons</taxon>
        <taxon>Gunneridae</taxon>
        <taxon>Pentapetalae</taxon>
        <taxon>rosids</taxon>
        <taxon>malvids</taxon>
        <taxon>Myrtales</taxon>
        <taxon>Myrtaceae</taxon>
        <taxon>Myrtoideae</taxon>
        <taxon>Eucalypteae</taxon>
        <taxon>Eucalyptus</taxon>
    </lineage>
</organism>
<dbReference type="GO" id="GO:1900457">
    <property type="term" value="P:regulation of brassinosteroid mediated signaling pathway"/>
    <property type="evidence" value="ECO:0000318"/>
    <property type="project" value="GO_Central"/>
</dbReference>
<feature type="compositionally biased region" description="Basic and acidic residues" evidence="6">
    <location>
        <begin position="95"/>
        <end position="123"/>
    </location>
</feature>
<feature type="compositionally biased region" description="Low complexity" evidence="6">
    <location>
        <begin position="253"/>
        <end position="264"/>
    </location>
</feature>
<dbReference type="Gramene" id="KCW65790">
    <property type="protein sequence ID" value="KCW65790"/>
    <property type="gene ID" value="EUGRSUZ_G03145"/>
</dbReference>
<dbReference type="EMBL" id="KK198759">
    <property type="protein sequence ID" value="KCW65790.1"/>
    <property type="molecule type" value="Genomic_DNA"/>
</dbReference>
<dbReference type="Pfam" id="PF03106">
    <property type="entry name" value="WRKY"/>
    <property type="match status" value="1"/>
</dbReference>
<protein>
    <recommendedName>
        <fullName evidence="7">WRKY domain-containing protein</fullName>
    </recommendedName>
</protein>
<evidence type="ECO:0000313" key="8">
    <source>
        <dbReference type="EMBL" id="KCW65790.1"/>
    </source>
</evidence>
<evidence type="ECO:0000259" key="7">
    <source>
        <dbReference type="PROSITE" id="PS50811"/>
    </source>
</evidence>
<dbReference type="eggNOG" id="ENOG502RYCZ">
    <property type="taxonomic scope" value="Eukaryota"/>
</dbReference>
<dbReference type="GO" id="GO:0006355">
    <property type="term" value="P:regulation of DNA-templated transcription"/>
    <property type="evidence" value="ECO:0000318"/>
    <property type="project" value="GO_Central"/>
</dbReference>
<dbReference type="InParanoid" id="A0A059BJC3"/>
<keyword evidence="4" id="KW-0804">Transcription</keyword>
<dbReference type="STRING" id="71139.A0A059BJC3"/>
<accession>A0A059BJC3</accession>
<dbReference type="PANTHER" id="PTHR31282">
    <property type="entry name" value="WRKY TRANSCRIPTION FACTOR 21-RELATED"/>
    <property type="match status" value="1"/>
</dbReference>
<gene>
    <name evidence="8" type="ORF">EUGRSUZ_G03145</name>
</gene>
<reference evidence="8" key="1">
    <citation type="submission" date="2013-07" db="EMBL/GenBank/DDBJ databases">
        <title>The genome of Eucalyptus grandis.</title>
        <authorList>
            <person name="Schmutz J."/>
            <person name="Hayes R."/>
            <person name="Myburg A."/>
            <person name="Tuskan G."/>
            <person name="Grattapaglia D."/>
            <person name="Rokhsar D.S."/>
        </authorList>
    </citation>
    <scope>NUCLEOTIDE SEQUENCE</scope>
    <source>
        <tissue evidence="8">Leaf extractions</tissue>
    </source>
</reference>
<feature type="region of interest" description="Disordered" evidence="6">
    <location>
        <begin position="242"/>
        <end position="264"/>
    </location>
</feature>